<proteinExistence type="inferred from homology"/>
<evidence type="ECO:0000313" key="4">
    <source>
        <dbReference type="Ensembl" id="ENSBGRP00000004472.1"/>
    </source>
</evidence>
<reference evidence="4" key="3">
    <citation type="submission" date="2025-09" db="UniProtKB">
        <authorList>
            <consortium name="Ensembl"/>
        </authorList>
    </citation>
    <scope>IDENTIFICATION</scope>
</reference>
<evidence type="ECO:0008006" key="6">
    <source>
        <dbReference type="Google" id="ProtNLM"/>
    </source>
</evidence>
<dbReference type="SUPFAM" id="SSF48690">
    <property type="entry name" value="Epsilon subunit of mitochondrial F1F0-ATP synthase"/>
    <property type="match status" value="1"/>
</dbReference>
<dbReference type="Ensembl" id="ENSBGRT00000005123.1">
    <property type="protein sequence ID" value="ENSBGRP00000004472.1"/>
    <property type="gene ID" value="ENSBGRG00000002738.1"/>
</dbReference>
<organism evidence="4 5">
    <name type="scientific">Bos mutus grunniens</name>
    <name type="common">Wild yak</name>
    <name type="synonym">Bos grunniens</name>
    <dbReference type="NCBI Taxonomy" id="30521"/>
    <lineage>
        <taxon>Eukaryota</taxon>
        <taxon>Metazoa</taxon>
        <taxon>Chordata</taxon>
        <taxon>Craniata</taxon>
        <taxon>Vertebrata</taxon>
        <taxon>Euteleostomi</taxon>
        <taxon>Mammalia</taxon>
        <taxon>Eutheria</taxon>
        <taxon>Laurasiatheria</taxon>
        <taxon>Artiodactyla</taxon>
        <taxon>Ruminantia</taxon>
        <taxon>Pecora</taxon>
        <taxon>Bovidae</taxon>
        <taxon>Bovinae</taxon>
        <taxon>Bos</taxon>
    </lineage>
</organism>
<dbReference type="GO" id="GO:0005743">
    <property type="term" value="C:mitochondrial inner membrane"/>
    <property type="evidence" value="ECO:0007669"/>
    <property type="project" value="InterPro"/>
</dbReference>
<dbReference type="InterPro" id="IPR036742">
    <property type="entry name" value="ATP_synth_F1_esu_sf_mt"/>
</dbReference>
<dbReference type="Gene3D" id="1.10.1620.20">
    <property type="entry name" value="ATP synthase, F1 complex, epsilon subunit superfamily, mitochondrial"/>
    <property type="match status" value="1"/>
</dbReference>
<keyword evidence="2" id="KW-0139">CF(1)</keyword>
<evidence type="ECO:0000313" key="5">
    <source>
        <dbReference type="Proteomes" id="UP000694520"/>
    </source>
</evidence>
<reference evidence="4" key="1">
    <citation type="submission" date="2019-05" db="EMBL/GenBank/DDBJ databases">
        <authorList>
            <person name="Zhang S."/>
            <person name="Liu J."/>
        </authorList>
    </citation>
    <scope>NUCLEOTIDE SEQUENCE [LARGE SCALE GENOMIC DNA]</scope>
</reference>
<name>A0A8B9WG19_BOSMU</name>
<dbReference type="Proteomes" id="UP000694520">
    <property type="component" value="Chromosome 4"/>
</dbReference>
<accession>A0A8B9WG19</accession>
<protein>
    <recommendedName>
        <fullName evidence="6">ATP synthase subunit epsilon, mitochondrial</fullName>
    </recommendedName>
</protein>
<comment type="similarity">
    <text evidence="1">Belongs to the eukaryotic ATPase epsilon family.</text>
</comment>
<evidence type="ECO:0000256" key="1">
    <source>
        <dbReference type="ARBA" id="ARBA00009502"/>
    </source>
</evidence>
<dbReference type="GO" id="GO:0045259">
    <property type="term" value="C:proton-transporting ATP synthase complex"/>
    <property type="evidence" value="ECO:0007669"/>
    <property type="project" value="UniProtKB-KW"/>
</dbReference>
<dbReference type="GeneTree" id="ENSGT00960000192577"/>
<reference evidence="4" key="2">
    <citation type="submission" date="2025-08" db="UniProtKB">
        <authorList>
            <consortium name="Ensembl"/>
        </authorList>
    </citation>
    <scope>IDENTIFICATION</scope>
</reference>
<dbReference type="AlphaFoldDB" id="A0A8B9WG19"/>
<dbReference type="GO" id="GO:0046933">
    <property type="term" value="F:proton-transporting ATP synthase activity, rotational mechanism"/>
    <property type="evidence" value="ECO:0007669"/>
    <property type="project" value="InterPro"/>
</dbReference>
<evidence type="ECO:0000256" key="3">
    <source>
        <dbReference type="ARBA" id="ARBA00023310"/>
    </source>
</evidence>
<keyword evidence="3" id="KW-0066">ATP synthesis</keyword>
<dbReference type="Pfam" id="PF04627">
    <property type="entry name" value="ATP-synt_Eps"/>
    <property type="match status" value="1"/>
</dbReference>
<keyword evidence="5" id="KW-1185">Reference proteome</keyword>
<sequence length="51" mass="5706">VVVYGRQAGLSYILYSWICAKADRDALKTGFKANIENALPSWKIKKKLSCS</sequence>
<evidence type="ECO:0000256" key="2">
    <source>
        <dbReference type="ARBA" id="ARBA00023196"/>
    </source>
</evidence>
<dbReference type="InterPro" id="IPR006721">
    <property type="entry name" value="ATP_synth_F1_esu_mt"/>
</dbReference>